<sequence length="817" mass="84206">MATFTGYLRARSDDELVALLVRRPDLATPHPATLASLAARATSRASLDRALTWVDALVLQVVEAVVVLDGPRAPTRADLHVAVGATGADAPVVDRAVDDAVALALVWPDDEGALHAAPGVGDALGSSVAGLAPAADGTTDAPLADVADAPAGAGPVLDALTWGPPVGLVPPPGAPGGEAVRWLVEHGLLERGDGRHVVLPRHVALTLRGGRTHRAPALAPTFADAPVRDTATVAAESARAAEQTVRLVRQLLARWEQTPPGVLRAGGLGARDLRRTAQGLDVDDAHAAWLVETAASAGLVADDGEETPTFVTTLEADVWAAQDLAPRWAVLARAWLTSARTPWLVGGRDERGALRSALDPELTRPWVPRLRRAVLDVLASAPVGAAPTPQDVHAALQWRSPRSVPPLTAVEAILADAARLGVLGAGALAAAGRALLTGDDAAEALAADLPAPVDEILLQGDLTGIVPGRPGAELEDLLDLAAVVESRGGAVTVRFTADSVLRALDQGTTADDLLARLAAAARGRVPQPLEYLVRDVARKHGRLRAGAASSYVRADDPALLAGLADDPRLAVLRPRLLAPTVLVADASPAELLAALRARGLAPVAEDARGAVVHAVAPERRARARGSRVAPVRERPLPERAAAVVATLRRGDAEPDAHAGRTGGVRSGSVRSGAVPSGGGPARTGRRGAPTDEGAEALDPVDPADPGQDADSLRARATGVAQRTAASRARRGATPPSSARATSDGTSEPGALLVLLREAAQARTSVWLEVVGPDGRSQRRLVRPLKVEGGRLRALDEQREAELTVAVHRIAGVDPADT</sequence>
<accession>D5UJB4</accession>
<feature type="domain" description="Helicase XPB/Ssl2 N-terminal" evidence="2">
    <location>
        <begin position="456"/>
        <end position="576"/>
    </location>
</feature>
<feature type="compositionally biased region" description="Basic and acidic residues" evidence="1">
    <location>
        <begin position="648"/>
        <end position="658"/>
    </location>
</feature>
<dbReference type="eggNOG" id="COG2378">
    <property type="taxonomic scope" value="Bacteria"/>
</dbReference>
<dbReference type="AlphaFoldDB" id="D5UJB4"/>
<dbReference type="EMBL" id="CP001964">
    <property type="protein sequence ID" value="ADG73637.1"/>
    <property type="molecule type" value="Genomic_DNA"/>
</dbReference>
<proteinExistence type="predicted"/>
<evidence type="ECO:0000313" key="3">
    <source>
        <dbReference type="EMBL" id="ADG73637.1"/>
    </source>
</evidence>
<organism evidence="3 4">
    <name type="scientific">Cellulomonas flavigena (strain ATCC 482 / DSM 20109 / BCRC 11376 / JCM 18109 / NBRC 3775 / NCIMB 8073 / NRS 134)</name>
    <dbReference type="NCBI Taxonomy" id="446466"/>
    <lineage>
        <taxon>Bacteria</taxon>
        <taxon>Bacillati</taxon>
        <taxon>Actinomycetota</taxon>
        <taxon>Actinomycetes</taxon>
        <taxon>Micrococcales</taxon>
        <taxon>Cellulomonadaceae</taxon>
        <taxon>Cellulomonas</taxon>
    </lineage>
</organism>
<evidence type="ECO:0000259" key="2">
    <source>
        <dbReference type="Pfam" id="PF13625"/>
    </source>
</evidence>
<protein>
    <recommendedName>
        <fullName evidence="2">Helicase XPB/Ssl2 N-terminal domain-containing protein</fullName>
    </recommendedName>
</protein>
<dbReference type="OrthoDB" id="3415124at2"/>
<dbReference type="HOGENOM" id="CLU_013420_0_0_11"/>
<reference evidence="3 4" key="1">
    <citation type="journal article" date="2010" name="Stand. Genomic Sci.">
        <title>Complete genome sequence of Cellulomonas flavigena type strain (134).</title>
        <authorList>
            <person name="Abt B."/>
            <person name="Foster B."/>
            <person name="Lapidus A."/>
            <person name="Clum A."/>
            <person name="Sun H."/>
            <person name="Pukall R."/>
            <person name="Lucas S."/>
            <person name="Glavina Del Rio T."/>
            <person name="Nolan M."/>
            <person name="Tice H."/>
            <person name="Cheng J.F."/>
            <person name="Pitluck S."/>
            <person name="Liolios K."/>
            <person name="Ivanova N."/>
            <person name="Mavromatis K."/>
            <person name="Ovchinnikova G."/>
            <person name="Pati A."/>
            <person name="Goodwin L."/>
            <person name="Chen A."/>
            <person name="Palaniappan K."/>
            <person name="Land M."/>
            <person name="Hauser L."/>
            <person name="Chang Y.J."/>
            <person name="Jeffries C.D."/>
            <person name="Rohde M."/>
            <person name="Goker M."/>
            <person name="Woyke T."/>
            <person name="Bristow J."/>
            <person name="Eisen J.A."/>
            <person name="Markowitz V."/>
            <person name="Hugenholtz P."/>
            <person name="Kyrpides N.C."/>
            <person name="Klenk H.P."/>
        </authorList>
    </citation>
    <scope>NUCLEOTIDE SEQUENCE [LARGE SCALE GENOMIC DNA]</scope>
    <source>
        <strain evidence="4">ATCC 482 / DSM 20109 / BCRC 11376 / JCM 18109 / NBRC 3775 / NCIMB 8073 / NRS 134</strain>
    </source>
</reference>
<dbReference type="RefSeq" id="WP_013115971.1">
    <property type="nucleotide sequence ID" value="NC_014151.1"/>
</dbReference>
<keyword evidence="4" id="KW-1185">Reference proteome</keyword>
<dbReference type="KEGG" id="cfl:Cfla_0726"/>
<evidence type="ECO:0000256" key="1">
    <source>
        <dbReference type="SAM" id="MobiDB-lite"/>
    </source>
</evidence>
<dbReference type="Pfam" id="PF13625">
    <property type="entry name" value="Helicase_C_3"/>
    <property type="match status" value="1"/>
</dbReference>
<name>D5UJB4_CELFN</name>
<gene>
    <name evidence="3" type="ordered locus">Cfla_0726</name>
</gene>
<feature type="compositionally biased region" description="Low complexity" evidence="1">
    <location>
        <begin position="722"/>
        <end position="740"/>
    </location>
</feature>
<dbReference type="Proteomes" id="UP000000849">
    <property type="component" value="Chromosome"/>
</dbReference>
<feature type="region of interest" description="Disordered" evidence="1">
    <location>
        <begin position="647"/>
        <end position="746"/>
    </location>
</feature>
<dbReference type="InterPro" id="IPR032830">
    <property type="entry name" value="XPB/Ssl2_N"/>
</dbReference>
<dbReference type="STRING" id="446466.Cfla_0726"/>
<evidence type="ECO:0000313" key="4">
    <source>
        <dbReference type="Proteomes" id="UP000000849"/>
    </source>
</evidence>